<gene>
    <name evidence="1" type="ORF">COMA2_50011</name>
</gene>
<dbReference type="STRING" id="1742973.COMA2_50011"/>
<accession>A0A0S4LL18</accession>
<proteinExistence type="predicted"/>
<keyword evidence="2" id="KW-1185">Reference proteome</keyword>
<sequence>MKWMVEECRNVQLWMLWKWCSRSTTRAKNYRYIRHFSGPSLDSFPIVCYKPQVCSPWVLKRFTKGDHCKMPVFHPPQPCRSSHKNS</sequence>
<protein>
    <submittedName>
        <fullName evidence="1">Uncharacterized protein</fullName>
    </submittedName>
</protein>
<name>A0A0S4LL18_9BACT</name>
<dbReference type="EMBL" id="CZPZ01000032">
    <property type="protein sequence ID" value="CUS38289.1"/>
    <property type="molecule type" value="Genomic_DNA"/>
</dbReference>
<evidence type="ECO:0000313" key="1">
    <source>
        <dbReference type="EMBL" id="CUS38289.1"/>
    </source>
</evidence>
<dbReference type="Proteomes" id="UP000198736">
    <property type="component" value="Unassembled WGS sequence"/>
</dbReference>
<dbReference type="AlphaFoldDB" id="A0A0S4LL18"/>
<evidence type="ECO:0000313" key="2">
    <source>
        <dbReference type="Proteomes" id="UP000198736"/>
    </source>
</evidence>
<organism evidence="1 2">
    <name type="scientific">Candidatus Nitrospira nitrificans</name>
    <dbReference type="NCBI Taxonomy" id="1742973"/>
    <lineage>
        <taxon>Bacteria</taxon>
        <taxon>Pseudomonadati</taxon>
        <taxon>Nitrospirota</taxon>
        <taxon>Nitrospiria</taxon>
        <taxon>Nitrospirales</taxon>
        <taxon>Nitrospiraceae</taxon>
        <taxon>Nitrospira</taxon>
    </lineage>
</organism>
<reference evidence="2" key="1">
    <citation type="submission" date="2015-10" db="EMBL/GenBank/DDBJ databases">
        <authorList>
            <person name="Luecker S."/>
            <person name="Luecker S."/>
        </authorList>
    </citation>
    <scope>NUCLEOTIDE SEQUENCE [LARGE SCALE GENOMIC DNA]</scope>
</reference>